<accession>A0A1I2ZLK7</accession>
<evidence type="ECO:0000313" key="3">
    <source>
        <dbReference type="Proteomes" id="UP000199040"/>
    </source>
</evidence>
<keyword evidence="3" id="KW-1185">Reference proteome</keyword>
<dbReference type="PANTHER" id="PTHR35149:SF2">
    <property type="entry name" value="DUF262 DOMAIN-CONTAINING PROTEIN"/>
    <property type="match status" value="1"/>
</dbReference>
<dbReference type="Pfam" id="PF03235">
    <property type="entry name" value="GmrSD_N"/>
    <property type="match status" value="1"/>
</dbReference>
<organism evidence="2 3">
    <name type="scientific">Modicisalibacter xianhensis</name>
    <dbReference type="NCBI Taxonomy" id="442341"/>
    <lineage>
        <taxon>Bacteria</taxon>
        <taxon>Pseudomonadati</taxon>
        <taxon>Pseudomonadota</taxon>
        <taxon>Gammaproteobacteria</taxon>
        <taxon>Oceanospirillales</taxon>
        <taxon>Halomonadaceae</taxon>
        <taxon>Modicisalibacter</taxon>
    </lineage>
</organism>
<feature type="domain" description="GmrSD restriction endonucleases N-terminal" evidence="1">
    <location>
        <begin position="13"/>
        <end position="255"/>
    </location>
</feature>
<name>A0A1I2ZLK7_9GAMM</name>
<sequence length="697" mass="81556">MKAGKYTYKELFVNRYVRRIIVPEIQRDYVWKEPQLKGFLQSLTADFKKFVYASVPQVESLEDNDKNAQLQQDFDLFYRKRNYSSNIGFIYAYTDEQYLGRYFLIDGQQRITSIYLLLLVLAARCGEAEEFNKYYRKGGSPVLDYRVRDATSLFLNRTVYLLLSDPEAEVTDQPWFLDGYKLDASISTMLSNINLIKAWLESSGLDEKRFFNFIQDYTVFWYFDTNISAQGENLYIYLNARGEQVQENENLKANLLSHLNSEEEKDLWGKRWEDWQDFFWRKREVVRGAPNPSADKGFNAFLACIAALKQYLSGNAKYLVRNNADSKVAGGVVSDILGLEDIEKYFLVLEYLDSYQQKFSNLYVYADWVGNCLKDIWDILNQDRTDWFVDYSQPSVFSSQTNNMVLVWGVVHWVASSIESNVPFEVVFRGIRNFYLRYHNNVRAASHIKESVERLLREGFISNEPEKEEYQRERWLARVKDEITKREFESLLWSIEDHPLNLDGSDVGGVNITHLLEFDGGLTQDKLRAIRDAFYHCFPLQSNRNKKLQSLLLHYGAYWQRKSPWYYENYQFDNWKAIIRGSPVGGVPQNKIFQHCLMEIMSSGNDVSGLLEVKRNGYEPDVENNDLRSQLLWYNHYLEESMWSQGNFIAIGNGGDDEWDEIFPSKKAFRNTKGDFKGGSPVKLAKILPEEVEYIPS</sequence>
<evidence type="ECO:0000259" key="1">
    <source>
        <dbReference type="Pfam" id="PF03235"/>
    </source>
</evidence>
<proteinExistence type="predicted"/>
<dbReference type="EMBL" id="FOPY01000003">
    <property type="protein sequence ID" value="SFH38600.1"/>
    <property type="molecule type" value="Genomic_DNA"/>
</dbReference>
<dbReference type="Proteomes" id="UP000199040">
    <property type="component" value="Unassembled WGS sequence"/>
</dbReference>
<reference evidence="2 3" key="1">
    <citation type="submission" date="2016-10" db="EMBL/GenBank/DDBJ databases">
        <authorList>
            <person name="de Groot N.N."/>
        </authorList>
    </citation>
    <scope>NUCLEOTIDE SEQUENCE [LARGE SCALE GENOMIC DNA]</scope>
    <source>
        <strain evidence="2 3">CGMCC 1.6848</strain>
    </source>
</reference>
<dbReference type="AlphaFoldDB" id="A0A1I2ZLK7"/>
<protein>
    <submittedName>
        <fullName evidence="2">Uncharacterized conserved protein, contains ParB-like and HNH nuclease domains</fullName>
    </submittedName>
</protein>
<dbReference type="InterPro" id="IPR004919">
    <property type="entry name" value="GmrSD_N"/>
</dbReference>
<dbReference type="PANTHER" id="PTHR35149">
    <property type="entry name" value="SLL5132 PROTEIN"/>
    <property type="match status" value="1"/>
</dbReference>
<gene>
    <name evidence="2" type="ORF">SAMN04487959_103203</name>
</gene>
<evidence type="ECO:0000313" key="2">
    <source>
        <dbReference type="EMBL" id="SFH38600.1"/>
    </source>
</evidence>
<dbReference type="RefSeq" id="WP_092844126.1">
    <property type="nucleotide sequence ID" value="NZ_FOPY01000003.1"/>
</dbReference>
<dbReference type="STRING" id="442341.SAMN04487959_103203"/>